<name>A0A4Y2RJM6_ARAVE</name>
<protein>
    <submittedName>
        <fullName evidence="1">Uncharacterized protein</fullName>
    </submittedName>
</protein>
<dbReference type="EMBL" id="BGPR01017263">
    <property type="protein sequence ID" value="GBN75620.1"/>
    <property type="molecule type" value="Genomic_DNA"/>
</dbReference>
<proteinExistence type="predicted"/>
<dbReference type="AlphaFoldDB" id="A0A4Y2RJM6"/>
<organism evidence="1 2">
    <name type="scientific">Araneus ventricosus</name>
    <name type="common">Orbweaver spider</name>
    <name type="synonym">Epeira ventricosa</name>
    <dbReference type="NCBI Taxonomy" id="182803"/>
    <lineage>
        <taxon>Eukaryota</taxon>
        <taxon>Metazoa</taxon>
        <taxon>Ecdysozoa</taxon>
        <taxon>Arthropoda</taxon>
        <taxon>Chelicerata</taxon>
        <taxon>Arachnida</taxon>
        <taxon>Araneae</taxon>
        <taxon>Araneomorphae</taxon>
        <taxon>Entelegynae</taxon>
        <taxon>Araneoidea</taxon>
        <taxon>Araneidae</taxon>
        <taxon>Araneus</taxon>
    </lineage>
</organism>
<evidence type="ECO:0000313" key="1">
    <source>
        <dbReference type="EMBL" id="GBN75620.1"/>
    </source>
</evidence>
<dbReference type="Proteomes" id="UP000499080">
    <property type="component" value="Unassembled WGS sequence"/>
</dbReference>
<evidence type="ECO:0000313" key="2">
    <source>
        <dbReference type="Proteomes" id="UP000499080"/>
    </source>
</evidence>
<keyword evidence="2" id="KW-1185">Reference proteome</keyword>
<sequence>MAGYGRLRSHPISTRCCTILLQYPHDIVRYSEYRITSWGYRTISCANGAECYVLGFGVGGLEVRKLDSTEDSACICAFAGVGSLEREVPAQVLSSSSDLGSK</sequence>
<reference evidence="1 2" key="1">
    <citation type="journal article" date="2019" name="Sci. Rep.">
        <title>Orb-weaving spider Araneus ventricosus genome elucidates the spidroin gene catalogue.</title>
        <authorList>
            <person name="Kono N."/>
            <person name="Nakamura H."/>
            <person name="Ohtoshi R."/>
            <person name="Moran D.A.P."/>
            <person name="Shinohara A."/>
            <person name="Yoshida Y."/>
            <person name="Fujiwara M."/>
            <person name="Mori M."/>
            <person name="Tomita M."/>
            <person name="Arakawa K."/>
        </authorList>
    </citation>
    <scope>NUCLEOTIDE SEQUENCE [LARGE SCALE GENOMIC DNA]</scope>
</reference>
<gene>
    <name evidence="1" type="ORF">AVEN_186743_1</name>
</gene>
<accession>A0A4Y2RJM6</accession>
<comment type="caution">
    <text evidence="1">The sequence shown here is derived from an EMBL/GenBank/DDBJ whole genome shotgun (WGS) entry which is preliminary data.</text>
</comment>